<feature type="signal peptide" evidence="2">
    <location>
        <begin position="1"/>
        <end position="24"/>
    </location>
</feature>
<feature type="chain" id="PRO_5039199755" description="SLH domain-containing protein" evidence="2">
    <location>
        <begin position="25"/>
        <end position="350"/>
    </location>
</feature>
<feature type="domain" description="SLH" evidence="3">
    <location>
        <begin position="164"/>
        <end position="227"/>
    </location>
</feature>
<comment type="caution">
    <text evidence="4">The sequence shown here is derived from an EMBL/GenBank/DDBJ whole genome shotgun (WGS) entry which is preliminary data.</text>
</comment>
<name>A0A0F5HLU6_BACTR</name>
<evidence type="ECO:0000259" key="3">
    <source>
        <dbReference type="PROSITE" id="PS51272"/>
    </source>
</evidence>
<keyword evidence="5" id="KW-1185">Reference proteome</keyword>
<reference evidence="4" key="1">
    <citation type="submission" date="2015-02" db="EMBL/GenBank/DDBJ databases">
        <title>Genome Assembly of Bacillaceae bacterium MTCC 8252.</title>
        <authorList>
            <person name="Verma A."/>
            <person name="Khatri I."/>
            <person name="Mual P."/>
            <person name="Subramanian S."/>
            <person name="Krishnamurthi S."/>
        </authorList>
    </citation>
    <scope>NUCLEOTIDE SEQUENCE [LARGE SCALE GENOMIC DNA]</scope>
    <source>
        <strain evidence="4">MTCC 8252</strain>
    </source>
</reference>
<evidence type="ECO:0000313" key="5">
    <source>
        <dbReference type="Proteomes" id="UP000031563"/>
    </source>
</evidence>
<organism evidence="4 5">
    <name type="scientific">Bacillus thermotolerans</name>
    <name type="common">Quasibacillus thermotolerans</name>
    <dbReference type="NCBI Taxonomy" id="1221996"/>
    <lineage>
        <taxon>Bacteria</taxon>
        <taxon>Bacillati</taxon>
        <taxon>Bacillota</taxon>
        <taxon>Bacilli</taxon>
        <taxon>Bacillales</taxon>
        <taxon>Bacillaceae</taxon>
        <taxon>Bacillus</taxon>
    </lineage>
</organism>
<dbReference type="InterPro" id="IPR046878">
    <property type="entry name" value="Big_14"/>
</dbReference>
<gene>
    <name evidence="4" type="ORF">QY95_03975</name>
</gene>
<dbReference type="Pfam" id="PF00395">
    <property type="entry name" value="SLH"/>
    <property type="match status" value="1"/>
</dbReference>
<dbReference type="STRING" id="1221996.QY95_03975"/>
<protein>
    <recommendedName>
        <fullName evidence="3">SLH domain-containing protein</fullName>
    </recommendedName>
</protein>
<dbReference type="InterPro" id="IPR001119">
    <property type="entry name" value="SLH_dom"/>
</dbReference>
<dbReference type="Proteomes" id="UP000031563">
    <property type="component" value="Unassembled WGS sequence"/>
</dbReference>
<dbReference type="PROSITE" id="PS51272">
    <property type="entry name" value="SLH"/>
    <property type="match status" value="1"/>
</dbReference>
<proteinExistence type="predicted"/>
<evidence type="ECO:0000313" key="4">
    <source>
        <dbReference type="EMBL" id="KKB34364.1"/>
    </source>
</evidence>
<keyword evidence="1 2" id="KW-0732">Signal</keyword>
<dbReference type="RefSeq" id="WP_040037303.1">
    <property type="nucleotide sequence ID" value="NZ_JWIQ02000039.1"/>
</dbReference>
<dbReference type="AlphaFoldDB" id="A0A0F5HLU6"/>
<evidence type="ECO:0000256" key="1">
    <source>
        <dbReference type="ARBA" id="ARBA00022729"/>
    </source>
</evidence>
<dbReference type="Pfam" id="PF20251">
    <property type="entry name" value="Big_14"/>
    <property type="match status" value="1"/>
</dbReference>
<sequence>MKKMKRVLAAAVAGGMLLSSASPASGHAKEIDLPPLYETAKPLPFTDVSEDSRYSDSVEFLYTYKMSNGLKRTKFGVAENLTRVDAMMLLGNYARADAYYAGANQAPFTDVPARAMNMISSLYEARLIAGKTPTKLDSFSTITRGEAAIILARAAASIAGVPRVSGKSPFTDATGRYEKPVHILYQAGIARGKTETRFGVHDPLTRGEFAIMLYNLHQLEIKFHPSDTSRYGELPSSGNGLTMSLEKDVFKATDEKVTVEMANTSEGTYQLNSSLTLEKKVGDEWVPIRYWGIAFPDTMYSIEPGGTFQNRVPLGYLRYKLGEGEYRVVESFSSDTEGETTLAVPFKVVE</sequence>
<accession>A0A0F5HLU6</accession>
<evidence type="ECO:0000256" key="2">
    <source>
        <dbReference type="SAM" id="SignalP"/>
    </source>
</evidence>
<dbReference type="EMBL" id="JWIR02000086">
    <property type="protein sequence ID" value="KKB34364.1"/>
    <property type="molecule type" value="Genomic_DNA"/>
</dbReference>